<dbReference type="EMBL" id="FOYZ01000032">
    <property type="protein sequence ID" value="SFS09490.1"/>
    <property type="molecule type" value="Genomic_DNA"/>
</dbReference>
<dbReference type="GO" id="GO:0006313">
    <property type="term" value="P:DNA transposition"/>
    <property type="evidence" value="ECO:0007669"/>
    <property type="project" value="InterPro"/>
</dbReference>
<dbReference type="Pfam" id="PF01527">
    <property type="entry name" value="HTH_Tnp_1"/>
    <property type="match status" value="1"/>
</dbReference>
<dbReference type="InterPro" id="IPR036388">
    <property type="entry name" value="WH-like_DNA-bd_sf"/>
</dbReference>
<evidence type="ECO:0000313" key="2">
    <source>
        <dbReference type="EMBL" id="SFS09490.1"/>
    </source>
</evidence>
<dbReference type="Gene3D" id="1.10.10.10">
    <property type="entry name" value="Winged helix-like DNA-binding domain superfamily/Winged helix DNA-binding domain"/>
    <property type="match status" value="1"/>
</dbReference>
<accession>A0A1I6M1A7</accession>
<sequence>MAGKVKNYTDDFKKQIVALRQNGKPAAEIAREYQLAKSTVVKWTNDYGNTGSFKAKDNRTDEENELIRLRKENKQLLMENDILKQAALIMARK</sequence>
<dbReference type="OrthoDB" id="9781005at2"/>
<gene>
    <name evidence="2" type="ORF">SAMN05661086_03734</name>
</gene>
<keyword evidence="1" id="KW-0175">Coiled coil</keyword>
<reference evidence="2 3" key="1">
    <citation type="submission" date="2016-10" db="EMBL/GenBank/DDBJ databases">
        <authorList>
            <person name="de Groot N.N."/>
        </authorList>
    </citation>
    <scope>NUCLEOTIDE SEQUENCE [LARGE SCALE GENOMIC DNA]</scope>
    <source>
        <strain evidence="2 3">743A</strain>
    </source>
</reference>
<feature type="non-terminal residue" evidence="2">
    <location>
        <position position="93"/>
    </location>
</feature>
<dbReference type="SUPFAM" id="SSF46689">
    <property type="entry name" value="Homeodomain-like"/>
    <property type="match status" value="1"/>
</dbReference>
<evidence type="ECO:0000256" key="1">
    <source>
        <dbReference type="SAM" id="Coils"/>
    </source>
</evidence>
<dbReference type="GO" id="GO:0004803">
    <property type="term" value="F:transposase activity"/>
    <property type="evidence" value="ECO:0007669"/>
    <property type="project" value="InterPro"/>
</dbReference>
<dbReference type="InterPro" id="IPR009057">
    <property type="entry name" value="Homeodomain-like_sf"/>
</dbReference>
<protein>
    <submittedName>
        <fullName evidence="2">Transposase</fullName>
    </submittedName>
</protein>
<dbReference type="GO" id="GO:0003677">
    <property type="term" value="F:DNA binding"/>
    <property type="evidence" value="ECO:0007669"/>
    <property type="project" value="InterPro"/>
</dbReference>
<dbReference type="Proteomes" id="UP000199659">
    <property type="component" value="Unassembled WGS sequence"/>
</dbReference>
<dbReference type="STRING" id="37658.SAMN05661086_03734"/>
<proteinExistence type="predicted"/>
<evidence type="ECO:0000313" key="3">
    <source>
        <dbReference type="Proteomes" id="UP000199659"/>
    </source>
</evidence>
<organism evidence="2 3">
    <name type="scientific">Anaeromicropila populeti</name>
    <dbReference type="NCBI Taxonomy" id="37658"/>
    <lineage>
        <taxon>Bacteria</taxon>
        <taxon>Bacillati</taxon>
        <taxon>Bacillota</taxon>
        <taxon>Clostridia</taxon>
        <taxon>Lachnospirales</taxon>
        <taxon>Lachnospiraceae</taxon>
        <taxon>Anaeromicropila</taxon>
    </lineage>
</organism>
<dbReference type="AlphaFoldDB" id="A0A1I6M1A7"/>
<dbReference type="InterPro" id="IPR002514">
    <property type="entry name" value="Transposase_8"/>
</dbReference>
<name>A0A1I6M1A7_9FIRM</name>
<feature type="coiled-coil region" evidence="1">
    <location>
        <begin position="59"/>
        <end position="86"/>
    </location>
</feature>
<keyword evidence="3" id="KW-1185">Reference proteome</keyword>